<feature type="domain" description="GmrSD restriction endonucleases C-terminal" evidence="1">
    <location>
        <begin position="112"/>
        <end position="250"/>
    </location>
</feature>
<protein>
    <submittedName>
        <fullName evidence="2">Uncharacterized protein DUF1524</fullName>
    </submittedName>
</protein>
<name>A0A4Q7V277_PSEST</name>
<dbReference type="PANTHER" id="PTHR24094:SF15">
    <property type="entry name" value="AMP-DEPENDENT SYNTHETASE_LIGASE DOMAIN-CONTAINING PROTEIN-RELATED"/>
    <property type="match status" value="1"/>
</dbReference>
<reference evidence="2 3" key="1">
    <citation type="submission" date="2019-02" db="EMBL/GenBank/DDBJ databases">
        <title>Sequencing the genomes of 1000 actinobacteria strains.</title>
        <authorList>
            <person name="Klenk H.-P."/>
        </authorList>
    </citation>
    <scope>NUCLEOTIDE SEQUENCE [LARGE SCALE GENOMIC DNA]</scope>
    <source>
        <strain evidence="2 3">DSM 45779</strain>
    </source>
</reference>
<dbReference type="AlphaFoldDB" id="A0A4Q7V277"/>
<gene>
    <name evidence="2" type="ORF">EV383_4510</name>
</gene>
<comment type="caution">
    <text evidence="2">The sequence shown here is derived from an EMBL/GenBank/DDBJ whole genome shotgun (WGS) entry which is preliminary data.</text>
</comment>
<keyword evidence="3" id="KW-1185">Reference proteome</keyword>
<evidence type="ECO:0000259" key="1">
    <source>
        <dbReference type="Pfam" id="PF07510"/>
    </source>
</evidence>
<dbReference type="PANTHER" id="PTHR24094">
    <property type="entry name" value="SECRETED PROTEIN"/>
    <property type="match status" value="1"/>
</dbReference>
<accession>A0A4Q7V277</accession>
<proteinExistence type="predicted"/>
<dbReference type="Pfam" id="PF07510">
    <property type="entry name" value="GmrSD_C"/>
    <property type="match status" value="1"/>
</dbReference>
<sequence length="272" mass="29003">MSRRGSRFPDADHRQVHGWRSTFLALTVSAALLPAAACGVPYDPPTPVGTSSADTVVPGGSDPTVEPAAARSGAAAAALAKLPVKGRAPKTGYTREQFGQRWADIDKDGCDQRNQVLARDMDKETFKPGTKNCVVLTGSLRDPYTARTIAFTRGADSSSDVQIDHVIALSDAWQKGAQQLDAATRQRIGNDPLNLVAVDGPTNARKGDGDAATWLVPNTKYRCAYVSRQVAVKARYKLWVTAAERDAIGKILDTCPGQALPTDANAPANTFR</sequence>
<dbReference type="Proteomes" id="UP000291591">
    <property type="component" value="Unassembled WGS sequence"/>
</dbReference>
<organism evidence="2 3">
    <name type="scientific">Pseudonocardia sediminis</name>
    <dbReference type="NCBI Taxonomy" id="1397368"/>
    <lineage>
        <taxon>Bacteria</taxon>
        <taxon>Bacillati</taxon>
        <taxon>Actinomycetota</taxon>
        <taxon>Actinomycetes</taxon>
        <taxon>Pseudonocardiales</taxon>
        <taxon>Pseudonocardiaceae</taxon>
        <taxon>Pseudonocardia</taxon>
    </lineage>
</organism>
<dbReference type="EMBL" id="SHKL01000001">
    <property type="protein sequence ID" value="RZT87584.1"/>
    <property type="molecule type" value="Genomic_DNA"/>
</dbReference>
<evidence type="ECO:0000313" key="3">
    <source>
        <dbReference type="Proteomes" id="UP000291591"/>
    </source>
</evidence>
<dbReference type="InterPro" id="IPR011089">
    <property type="entry name" value="GmrSD_C"/>
</dbReference>
<evidence type="ECO:0000313" key="2">
    <source>
        <dbReference type="EMBL" id="RZT87584.1"/>
    </source>
</evidence>